<reference evidence="2 3" key="1">
    <citation type="submission" date="2016-10" db="EMBL/GenBank/DDBJ databases">
        <authorList>
            <person name="de Groot N.N."/>
        </authorList>
    </citation>
    <scope>NUCLEOTIDE SEQUENCE [LARGE SCALE GENOMIC DNA]</scope>
    <source>
        <strain evidence="2 3">ICMP 14252</strain>
    </source>
</reference>
<sequence>MLLNDARNVRVRLMHAEAASSGIEEAEALAAKRNELQELANRIVTVARRNTLLREENVPLSRIEAIDKAKQLISQINARFVESPKATTLVNKQRWSKLVSTLTEFRASAEAQQKQDWKVYFSSKLFGGVPPEQRKQTILQALPENQISLDRYTRLYQRFNQYRNLVPATVEALREVLACSKDLANIQFVESDDVPVPVKAFFDATATGNGANLDLLTQEVIEWLRTNNMLANYVVRAR</sequence>
<dbReference type="RefSeq" id="WP_069786637.1">
    <property type="nucleotide sequence ID" value="NZ_FNOX01000012.1"/>
</dbReference>
<gene>
    <name evidence="2" type="ORF">SAMN05216247_112233</name>
</gene>
<feature type="coiled-coil region" evidence="1">
    <location>
        <begin position="29"/>
        <end position="56"/>
    </location>
</feature>
<name>A0A1H3U1M0_9PSED</name>
<evidence type="ECO:0000313" key="3">
    <source>
        <dbReference type="Proteomes" id="UP000182902"/>
    </source>
</evidence>
<protein>
    <submittedName>
        <fullName evidence="2">Uncharacterized protein</fullName>
    </submittedName>
</protein>
<organism evidence="2 3">
    <name type="scientific">Pseudomonas salomonii</name>
    <dbReference type="NCBI Taxonomy" id="191391"/>
    <lineage>
        <taxon>Bacteria</taxon>
        <taxon>Pseudomonadati</taxon>
        <taxon>Pseudomonadota</taxon>
        <taxon>Gammaproteobacteria</taxon>
        <taxon>Pseudomonadales</taxon>
        <taxon>Pseudomonadaceae</taxon>
        <taxon>Pseudomonas</taxon>
    </lineage>
</organism>
<dbReference type="NCBIfam" id="NF041066">
    <property type="entry name" value="DpdI"/>
    <property type="match status" value="1"/>
</dbReference>
<accession>A0A1H3U1M0</accession>
<dbReference type="AlphaFoldDB" id="A0A1H3U1M0"/>
<evidence type="ECO:0000313" key="2">
    <source>
        <dbReference type="EMBL" id="SDZ56424.1"/>
    </source>
</evidence>
<keyword evidence="1" id="KW-0175">Coiled coil</keyword>
<dbReference type="Proteomes" id="UP000182902">
    <property type="component" value="Unassembled WGS sequence"/>
</dbReference>
<dbReference type="EMBL" id="FNOX01000012">
    <property type="protein sequence ID" value="SDZ56424.1"/>
    <property type="molecule type" value="Genomic_DNA"/>
</dbReference>
<proteinExistence type="predicted"/>
<evidence type="ECO:0000256" key="1">
    <source>
        <dbReference type="SAM" id="Coils"/>
    </source>
</evidence>